<accession>V4MQC7</accession>
<evidence type="ECO:0000313" key="6">
    <source>
        <dbReference type="EMBL" id="ESQ55308.1"/>
    </source>
</evidence>
<keyword evidence="3" id="KW-0804">Transcription</keyword>
<dbReference type="InterPro" id="IPR013083">
    <property type="entry name" value="Znf_RING/FYVE/PHD"/>
</dbReference>
<evidence type="ECO:0000259" key="5">
    <source>
        <dbReference type="PROSITE" id="PS51344"/>
    </source>
</evidence>
<feature type="region of interest" description="Disordered" evidence="4">
    <location>
        <begin position="386"/>
        <end position="461"/>
    </location>
</feature>
<evidence type="ECO:0000256" key="4">
    <source>
        <dbReference type="SAM" id="MobiDB-lite"/>
    </source>
</evidence>
<evidence type="ECO:0000313" key="7">
    <source>
        <dbReference type="Proteomes" id="UP000030689"/>
    </source>
</evidence>
<protein>
    <recommendedName>
        <fullName evidence="5">HTH TFE/IIEalpha-type domain-containing protein</fullName>
    </recommendedName>
</protein>
<sequence length="461" mass="52421">MDISVPVQRTVVLKLFTRLVRLVARVSYDQYTTRRDDQPISARTDDRGIAVVVLDSLTRRQWVREEDLAKDLRINAKLLRKILRHFEEQKLVKRHHRKEKNAKIYSGAVAATTDGRAEDKVKLQTYSYCCLDYQQIYDIVRCKLCRIKKKLKDEQEDKNTVQEYGCPKCQRKYNALDALRLLSMEDDSFHCEKCNGELVVECKKLTSKDVVNGDGYAKKLQMVEVLQDLMGQIHKVEDLPFPDYESYPEWEARAARAAHENGGLNPNDPSRSQGGYGSTSMQFLGETKVEVNLGEGKEDVKSEGGDSSQKVFPSWMIKEGMNLTDEQRGEMRHEANTDDGVSGGSVKISDESAMGNGDDKDLKDEYIKAYYAALLKQQEVAEKLNQQESAGVLTTPDIELASTTSSDRQVGMKSKREEEDEEDVEWEEEAPVAANGDYKVDLNVQADDEKEEEDDVEWEEG</sequence>
<organism evidence="6 7">
    <name type="scientific">Eutrema salsugineum</name>
    <name type="common">Saltwater cress</name>
    <name type="synonym">Sisymbrium salsugineum</name>
    <dbReference type="NCBI Taxonomy" id="72664"/>
    <lineage>
        <taxon>Eukaryota</taxon>
        <taxon>Viridiplantae</taxon>
        <taxon>Streptophyta</taxon>
        <taxon>Embryophyta</taxon>
        <taxon>Tracheophyta</taxon>
        <taxon>Spermatophyta</taxon>
        <taxon>Magnoliopsida</taxon>
        <taxon>eudicotyledons</taxon>
        <taxon>Gunneridae</taxon>
        <taxon>Pentapetalae</taxon>
        <taxon>rosids</taxon>
        <taxon>malvids</taxon>
        <taxon>Brassicales</taxon>
        <taxon>Brassicaceae</taxon>
        <taxon>Eutremeae</taxon>
        <taxon>Eutrema</taxon>
    </lineage>
</organism>
<dbReference type="FunFam" id="3.30.40.10:FF:000269">
    <property type="entry name" value="Transcription initiation factor IIE subunit alpha"/>
    <property type="match status" value="1"/>
</dbReference>
<feature type="domain" description="HTH TFE/IIEalpha-type" evidence="5">
    <location>
        <begin position="16"/>
        <end position="141"/>
    </location>
</feature>
<dbReference type="Pfam" id="PF02002">
    <property type="entry name" value="TFIIE_alpha"/>
    <property type="match status" value="1"/>
</dbReference>
<comment type="similarity">
    <text evidence="1">Belongs to the TFIIE alpha subunit family.</text>
</comment>
<name>V4MQC7_EUTSA</name>
<evidence type="ECO:0000256" key="2">
    <source>
        <dbReference type="ARBA" id="ARBA00023015"/>
    </source>
</evidence>
<feature type="region of interest" description="Disordered" evidence="4">
    <location>
        <begin position="260"/>
        <end position="280"/>
    </location>
</feature>
<dbReference type="InterPro" id="IPR024550">
    <property type="entry name" value="TFIIEa/SarR/Rpc3_HTH_dom"/>
</dbReference>
<dbReference type="GO" id="GO:0005673">
    <property type="term" value="C:transcription factor TFIIE complex"/>
    <property type="evidence" value="ECO:0007669"/>
    <property type="project" value="TreeGrafter"/>
</dbReference>
<dbReference type="PROSITE" id="PS51344">
    <property type="entry name" value="HTH_TFE_IIE"/>
    <property type="match status" value="1"/>
</dbReference>
<dbReference type="SUPFAM" id="SSF46785">
    <property type="entry name" value="Winged helix' DNA-binding domain"/>
    <property type="match status" value="1"/>
</dbReference>
<dbReference type="STRING" id="72664.V4MQC7"/>
<dbReference type="PANTHER" id="PTHR13097:SF7">
    <property type="entry name" value="GENERAL TRANSCRIPTION FACTOR IIE SUBUNIT 1"/>
    <property type="match status" value="1"/>
</dbReference>
<dbReference type="AlphaFoldDB" id="V4MQC7"/>
<dbReference type="Gramene" id="ESQ55308">
    <property type="protein sequence ID" value="ESQ55308"/>
    <property type="gene ID" value="EUTSA_v10025149mg"/>
</dbReference>
<dbReference type="GO" id="GO:0006367">
    <property type="term" value="P:transcription initiation at RNA polymerase II promoter"/>
    <property type="evidence" value="ECO:0007669"/>
    <property type="project" value="InterPro"/>
</dbReference>
<dbReference type="InterPro" id="IPR002853">
    <property type="entry name" value="TFIIE_asu"/>
</dbReference>
<dbReference type="InterPro" id="IPR036390">
    <property type="entry name" value="WH_DNA-bd_sf"/>
</dbReference>
<dbReference type="InterPro" id="IPR017919">
    <property type="entry name" value="TFIIE/TFIIEa_HTH"/>
</dbReference>
<dbReference type="Gene3D" id="3.30.40.10">
    <property type="entry name" value="Zinc/RING finger domain, C3HC4 (zinc finger)"/>
    <property type="match status" value="1"/>
</dbReference>
<dbReference type="eggNOG" id="KOG2593">
    <property type="taxonomic scope" value="Eukaryota"/>
</dbReference>
<evidence type="ECO:0000256" key="3">
    <source>
        <dbReference type="ARBA" id="ARBA00023163"/>
    </source>
</evidence>
<feature type="compositionally biased region" description="Acidic residues" evidence="4">
    <location>
        <begin position="418"/>
        <end position="430"/>
    </location>
</feature>
<dbReference type="KEGG" id="eus:EUTSA_v10025149mg"/>
<feature type="compositionally biased region" description="Acidic residues" evidence="4">
    <location>
        <begin position="446"/>
        <end position="461"/>
    </location>
</feature>
<keyword evidence="7" id="KW-1185">Reference proteome</keyword>
<dbReference type="EMBL" id="KI517384">
    <property type="protein sequence ID" value="ESQ55308.1"/>
    <property type="molecule type" value="Genomic_DNA"/>
</dbReference>
<dbReference type="SUPFAM" id="SSF57783">
    <property type="entry name" value="Zinc beta-ribbon"/>
    <property type="match status" value="1"/>
</dbReference>
<gene>
    <name evidence="6" type="ORF">EUTSA_v10025149mg</name>
</gene>
<dbReference type="PANTHER" id="PTHR13097">
    <property type="entry name" value="TRANSCRIPTION INITIATION FACTOR IIE, ALPHA SUBUNIT"/>
    <property type="match status" value="1"/>
</dbReference>
<feature type="region of interest" description="Disordered" evidence="4">
    <location>
        <begin position="334"/>
        <end position="360"/>
    </location>
</feature>
<keyword evidence="2" id="KW-0805">Transcription regulation</keyword>
<proteinExistence type="inferred from homology"/>
<reference evidence="6 7" key="1">
    <citation type="journal article" date="2013" name="Front. Plant Sci.">
        <title>The Reference Genome of the Halophytic Plant Eutrema salsugineum.</title>
        <authorList>
            <person name="Yang R."/>
            <person name="Jarvis D.E."/>
            <person name="Chen H."/>
            <person name="Beilstein M.A."/>
            <person name="Grimwood J."/>
            <person name="Jenkins J."/>
            <person name="Shu S."/>
            <person name="Prochnik S."/>
            <person name="Xin M."/>
            <person name="Ma C."/>
            <person name="Schmutz J."/>
            <person name="Wing R.A."/>
            <person name="Mitchell-Olds T."/>
            <person name="Schumaker K.S."/>
            <person name="Wang X."/>
        </authorList>
    </citation>
    <scope>NUCLEOTIDE SEQUENCE [LARGE SCALE GENOMIC DNA]</scope>
</reference>
<feature type="compositionally biased region" description="Polar residues" evidence="4">
    <location>
        <begin position="267"/>
        <end position="280"/>
    </location>
</feature>
<evidence type="ECO:0000256" key="1">
    <source>
        <dbReference type="ARBA" id="ARBA00008947"/>
    </source>
</evidence>
<dbReference type="Proteomes" id="UP000030689">
    <property type="component" value="Unassembled WGS sequence"/>
</dbReference>
<dbReference type="OMA" id="WMNRKRT"/>
<dbReference type="InterPro" id="IPR039997">
    <property type="entry name" value="TFE"/>
</dbReference>
<dbReference type="SMART" id="SM00531">
    <property type="entry name" value="TFIIE"/>
    <property type="match status" value="1"/>
</dbReference>